<sequence>MQPETPSSPPQRHALRLQLLTDQEACPGRNEASSAPASEPCTAASSSSDFSSVASRQLVRDAGVGTTVVSPHLRRCLTEYDEYIDFLPESVTDVASLSRSPDGAGQEEKEDRTLPGTKLVDREGLSRGNPKPFPFSSAVVHRRGAARPGSGALRSPLFSSFLGEGKGSPSRGDPGVDAGGRGQPEIKQRLSLMAKHDDRMGVDVNEVLPCEVECGAGRPRVLSADAFPPSHRLSRSTSVDSSLSFSRRRRAELWRAADPLCGLSPSFPFHESPLFSRIPSMSLTTGAGAELKPEARLPGKQERQREEEQRLQEEKDSGESTEEDGFSGFDGDRETGGKTLLQPDFHTRLQAALREQEEGRTPGLRLLRQQEMREQGGNDPDPAALSHARGRDEEGRMASSGRLNGGRRRGRNRGAGASRPPHTPPSGCADADGRDSLNEGAAKSSDGEERLAGDVEMETVGDHQSDWTMKPETGEDAAALVAPAGFREGGEAGERYEKTATTSEAQQLPEDAVIRMLSLSVELDIMGLSSGAVSSAEDVTRVARWREAKRDASDLANAGTNVGNGAVALSHVAAEKDQDTFIPRDDKEQDDARAGENEDPHGAVAEDYGADAPLTTAAARRPGGATASDRPVEDESVVKTDCGTGGPIARESSAVLRLDDVSLPLYPVGQTMDCSPSTPTSSPLCCSRFARQLVFSASRSPRARPFFFGSHGASGSSCLSSGFIPGFLTVPRALPNAKNEKEVGGESLTVCAFEDRKEGGSGETTQDRVFDIDASADGLVGAPGNATGKGKKSEGEEREERCGTAPLFQKKMFPFCHEGELLLASPLAPPHPDILTPRSAGNACGAPLLFGSAPGGASPSRRDSSITAVSPGTLCSGPGVGGAKWAASCRCFLPEDSLSLFLEIRSTLLNLLEELHDACCCCHSASSKGPSLRSSPCCAYHFPSSFPGSASPSCSATTPSPLSPSSASPPGSVCHAFSPSAMDDAAVQPAETRLEGQKSICDVGAGAALRSPSPSASPGLKTLRPPGLEPLCPDALAAEVSPSSSETVASPVGTGEFFREADSRGDTTPSGFCGGDSSTEEKAVNFKRGELKEEVGAGVEGASEPREGEEKEKKPLGARVSIGGSVSAFIEDGKLCPDIRDDCVDTQKKAALRAKATTTVSTTVSAITPACTPTASSRFGESPCGVGMANIGEPRSDSLTGADVEVKRLSGVLPSPKVDETEQAAKPDLIGMGDGFAKADDGVGAQEKASELEGGDRDRLSRVAAGLLTGQKTREGFEEEERASVSSGATRCPGAGEKAAGLGGRCSVDTPAASPSSSVSVASPGAFSFSPFTPSGTGAESPEEKSSLSTSSSPTPLASSGYHPASVHRMPGVVSPFAAYSSSHAVSAPSVPHGGVLPRCGPELHALFFEHVDCLRSSRCFVEQLAYAHIFRICLQPLGGGRPSSLSPLQQQFLVRELFLLRQEPNRLLVRNAFMWTGQPGCRHILDQLSGSALPLNAGMVGSKHAFSGESKFGAAGFCHPHGVGSTDVSSPGLRGGYFGLDKSCGNSEFPGHHGCDDLRRNGTHPGQSRISTRGQTALAAATANSGDQAPSECLRGPDDGTGKDVPGDRRGRALRDHDDSEEREEGVKTGQKGDGSGSNDTNPPFAVSPAKALLDPSIFLCTADMEVGAQKSALVASLRALRSLAPSWASQSEGGFAFHLQQLLQTRSLHSQTLQNYRVILQELFSVPPRLWGKERLLDALHDLDCLYSVSKRRAEERQKAREAEELRASLAKGNTGSSNKDMHRGDVENIEPSRFSSGTSEGQEHRAASLRLLQHEARLGQTSEGGGGARCGLAEDERLSKVFESASYAPEDRLDSRLQEKPEFLTEADDVPTVSSFFKGARRHDDSDSRDPLARHRLLSSEKDELPQFSADAVNPRQGRGVGSPGGKPSSLDNADPSGSNRRDSTDLEGVGAKGWASIAGEPETLALQQRLEEQLQRQGLSAQNVGAALAQILRSGGTEAALKALQRLLSPSRSSQAAQPGVGGRDRSGVAERSQKLLLRQLIQSAVSSGAPSPLASPTWEANSVPTTYANKLRGVGSQRGGREGDEQEPSPLLGPSRLRGLERASASPGRSTTGMLTDEERVGTETTERGNVSRRGKAPYSEPSAKRIKTEGTHLRRHDGSLSAVGDDLHSLSSLSATSLSKCSSPLLKELSALPSQNDSALGAPRAPHRASLLSRQPQFSSSRPGAGAAESAPHHLRSSTPPTGVAGQQRLASGQFSSRRHEARELAGEGRGKTHASWSAGGSGRESGVGSRGGSGPGRESAAGGQKEEQAERLEYARRASQLEKVKGVFIGKKNTCWVAQWTDSSGRSRQTCYNIKTLGFEVARQKAIEERQRQMGSAPVIVSGGGRQQSSAAADLRRQSGPSAAAPAGSGVGGVSPGTGDVNAPGFTGTHVASTPRDSEELISLRTAGVAGREDQKQGGAGRRQNLSASHSTSPSIFPADSGPPALHNAGGSAGSVNGTPAMSNEALLSAVVRATANALNGVGGVSSSAEGGSIRSSLSPTTLAADILAQLESASRGLPSSPSDRRKGSVDLLLRSLSASPSVGPSSAAPFLASAASPPSPEVAASSAATAGLMTGSENGRLPLSSSQGLESPYSPASSGEEPGRGMAPPVERRGPSGFAHASPSAGGPHGAASPSVEAGHDPSSSSLTNDAIRENEQEMMRVSPGEICGEAAGSTATGLHANRNVGAAGMTSSSSSCSGSSPLVASPSPKSGPATSSNVPSLASLSAALAQAFPNLASALSSPNAGKILRGDSLPSSVSPEQLQLFQQLAEQLLPSQQRLQSRTSHGLASPAGGASSLSLLNSHVDVSGLSRSSPILGSVEEADALSGAGDLGTAVAHAARSGEAGGHSGIRPNASTHAFTLPLSQMSTANLSSLNSFTSDPPLSRASSGCSSTSVASALTSMSLHATNPRLSPSSSPFPASSSESVSPLLLESTSASRREGGAAQPHPLSPPTKLPFLLGGQAQGATGQIVDVFGRQPTGTAPRAAEDPYAVFSGSSGARGRRHRMAYTHKQGRRTYASQARDFPRVEGIKYNVKCACWEVSCGAGFKVFSTRRLGGLQEAYDLAVKWKQEVEGGSGGVGCRRLVSDRRLARNAGTDSQSMMMYLGNEGAGAPRVSAGDEDGEAYEEGDHDDTFLYPGESEAGNSVKRGSRSGSSKEEEEEDRLRLLQHTEWGANDRGEKTAVDSNLKSLAYDMWMRSAGSSSCEDGAPAPALNLGEAAATQRPQGEVDMLTSLLEQLTKSNGTTGNGSASSLQEETQAVPDDICGALALLAGAVNGQSTELGKPGAIGDVLAGDIPAQDLRRLLRSERDENARGPAVNRDVMLRGVKDRGKAHESVDDPSPGELRGSEGGPDSAQQLEEHKKRSREYDGQNDPENRLINSGFAGTASSKKARMD</sequence>
<feature type="region of interest" description="Disordered" evidence="1">
    <location>
        <begin position="2076"/>
        <end position="2166"/>
    </location>
</feature>
<reference evidence="3" key="4">
    <citation type="journal article" date="2015" name="PLoS ONE">
        <title>Comprehensive Evaluation of Toxoplasma gondii VEG and Neospora caninum LIV Genomes with Tachyzoite Stage Transcriptome and Proteome Defines Novel Transcript Features.</title>
        <authorList>
            <person name="Ramaprasad A."/>
            <person name="Mourier T."/>
            <person name="Naeem R."/>
            <person name="Malas T.B."/>
            <person name="Moussa E."/>
            <person name="Panigrahi A."/>
            <person name="Vermont S.J."/>
            <person name="Otto T.D."/>
            <person name="Wastling J."/>
            <person name="Pain A."/>
        </authorList>
    </citation>
    <scope>NUCLEOTIDE SEQUENCE</scope>
    <source>
        <strain evidence="3">Liverpool</strain>
    </source>
</reference>
<feature type="region of interest" description="Disordered" evidence="1">
    <location>
        <begin position="574"/>
        <end position="608"/>
    </location>
</feature>
<feature type="region of interest" description="Disordered" evidence="1">
    <location>
        <begin position="1271"/>
        <end position="1320"/>
    </location>
</feature>
<protein>
    <submittedName>
        <fullName evidence="3">AP2 domain transcription factor AP2VIIa-4</fullName>
    </submittedName>
</protein>
<reference evidence="2" key="1">
    <citation type="submission" date="2011-02" db="EMBL/GenBank/DDBJ databases">
        <authorList>
            <person name="Aslett M."/>
        </authorList>
    </citation>
    <scope>NUCLEOTIDE SEQUENCE</scope>
    <source>
        <strain evidence="2">Liverpool</strain>
    </source>
</reference>
<feature type="compositionally biased region" description="Basic and acidic residues" evidence="1">
    <location>
        <begin position="2148"/>
        <end position="2164"/>
    </location>
</feature>
<feature type="region of interest" description="Disordered" evidence="1">
    <location>
        <begin position="94"/>
        <end position="183"/>
    </location>
</feature>
<dbReference type="OrthoDB" id="346034at2759"/>
<feature type="region of interest" description="Disordered" evidence="1">
    <location>
        <begin position="2013"/>
        <end position="2034"/>
    </location>
</feature>
<dbReference type="Gene3D" id="1.20.5.2050">
    <property type="match status" value="1"/>
</dbReference>
<dbReference type="EMBL" id="FR823388">
    <property type="protein sequence ID" value="CBZ52346.1"/>
    <property type="molecule type" value="Genomic_DNA"/>
</dbReference>
<feature type="region of interest" description="Disordered" evidence="1">
    <location>
        <begin position="23"/>
        <end position="54"/>
    </location>
</feature>
<feature type="region of interest" description="Disordered" evidence="1">
    <location>
        <begin position="3356"/>
        <end position="3444"/>
    </location>
</feature>
<feature type="compositionally biased region" description="Basic and acidic residues" evidence="1">
    <location>
        <begin position="2264"/>
        <end position="2277"/>
    </location>
</feature>
<gene>
    <name evidence="3" type="ORF">BN1204_021340</name>
    <name evidence="2" type="ORF">NCLIV_021340</name>
</gene>
<feature type="compositionally biased region" description="Basic and acidic residues" evidence="1">
    <location>
        <begin position="488"/>
        <end position="498"/>
    </location>
</feature>
<feature type="region of interest" description="Disordered" evidence="1">
    <location>
        <begin position="2586"/>
        <end position="2696"/>
    </location>
</feature>
<feature type="compositionally biased region" description="Low complexity" evidence="1">
    <location>
        <begin position="1307"/>
        <end position="1320"/>
    </location>
</feature>
<feature type="compositionally biased region" description="Basic and acidic residues" evidence="1">
    <location>
        <begin position="106"/>
        <end position="125"/>
    </location>
</feature>
<feature type="region of interest" description="Disordered" evidence="1">
    <location>
        <begin position="1058"/>
        <end position="1115"/>
    </location>
</feature>
<feature type="compositionally biased region" description="Acidic residues" evidence="1">
    <location>
        <begin position="3167"/>
        <end position="3179"/>
    </location>
</feature>
<dbReference type="VEuPathDB" id="ToxoDB:NCLIV_021340"/>
<feature type="compositionally biased region" description="Low complexity" evidence="1">
    <location>
        <begin position="2960"/>
        <end position="2984"/>
    </location>
</feature>
<evidence type="ECO:0000313" key="2">
    <source>
        <dbReference type="EMBL" id="CBZ52346.1"/>
    </source>
</evidence>
<feature type="region of interest" description="Disordered" evidence="1">
    <location>
        <begin position="620"/>
        <end position="644"/>
    </location>
</feature>
<feature type="compositionally biased region" description="Basic and acidic residues" evidence="1">
    <location>
        <begin position="3407"/>
        <end position="3418"/>
    </location>
</feature>
<feature type="region of interest" description="Disordered" evidence="1">
    <location>
        <begin position="1332"/>
        <end position="1364"/>
    </location>
</feature>
<dbReference type="OMA" id="HRMAYTH"/>
<feature type="compositionally biased region" description="Basic and acidic residues" evidence="1">
    <location>
        <begin position="2122"/>
        <end position="2132"/>
    </location>
</feature>
<proteinExistence type="predicted"/>
<reference evidence="4" key="3">
    <citation type="journal article" date="2012" name="PLoS Pathog.">
        <title>Comparative genomics of the apicomplexan parasites Toxoplasma gondii and Neospora caninum: Coccidia differing in host range and transmission strategy.</title>
        <authorList>
            <person name="Reid A.J."/>
            <person name="Vermont S.J."/>
            <person name="Cotton J.A."/>
            <person name="Harris D."/>
            <person name="Hill-Cawthorne G.A."/>
            <person name="Konen-Waisman S."/>
            <person name="Latham S.M."/>
            <person name="Mourier T."/>
            <person name="Norton R."/>
            <person name="Quail M.A."/>
            <person name="Sanders M."/>
            <person name="Shanmugam D."/>
            <person name="Sohal A."/>
            <person name="Wasmuth J.D."/>
            <person name="Brunk B."/>
            <person name="Grigg M.E."/>
            <person name="Howard J.C."/>
            <person name="Parkinson J."/>
            <person name="Roos D.S."/>
            <person name="Trees A.J."/>
            <person name="Berriman M."/>
            <person name="Pain A."/>
            <person name="Wastling J.M."/>
        </authorList>
    </citation>
    <scope>NUCLEOTIDE SEQUENCE [LARGE SCALE GENOMIC DNA]</scope>
    <source>
        <strain evidence="4">Liverpool</strain>
    </source>
</reference>
<feature type="compositionally biased region" description="Low complexity" evidence="1">
    <location>
        <begin position="2586"/>
        <end position="2618"/>
    </location>
</feature>
<feature type="region of interest" description="Disordered" evidence="1">
    <location>
        <begin position="2955"/>
        <end position="3007"/>
    </location>
</feature>
<feature type="compositionally biased region" description="Polar residues" evidence="1">
    <location>
        <begin position="1565"/>
        <end position="1576"/>
    </location>
</feature>
<evidence type="ECO:0000256" key="1">
    <source>
        <dbReference type="SAM" id="MobiDB-lite"/>
    </source>
</evidence>
<feature type="compositionally biased region" description="Low complexity" evidence="1">
    <location>
        <begin position="2013"/>
        <end position="2023"/>
    </location>
</feature>
<feature type="region of interest" description="Disordered" evidence="1">
    <location>
        <begin position="2735"/>
        <end position="2767"/>
    </location>
</feature>
<feature type="region of interest" description="Disordered" evidence="1">
    <location>
        <begin position="780"/>
        <end position="799"/>
    </location>
</feature>
<keyword evidence="4" id="KW-1185">Reference proteome</keyword>
<feature type="compositionally biased region" description="Low complexity" evidence="1">
    <location>
        <begin position="43"/>
        <end position="54"/>
    </location>
</feature>
<feature type="region of interest" description="Disordered" evidence="1">
    <location>
        <begin position="1556"/>
        <end position="1649"/>
    </location>
</feature>
<feature type="region of interest" description="Disordered" evidence="1">
    <location>
        <begin position="2381"/>
        <end position="2504"/>
    </location>
</feature>
<feature type="compositionally biased region" description="Low complexity" evidence="1">
    <location>
        <begin position="1347"/>
        <end position="1360"/>
    </location>
</feature>
<dbReference type="InParanoid" id="F0VF52"/>
<feature type="region of interest" description="Disordered" evidence="1">
    <location>
        <begin position="1238"/>
        <end position="1257"/>
    </location>
</feature>
<evidence type="ECO:0000313" key="4">
    <source>
        <dbReference type="Proteomes" id="UP000007494"/>
    </source>
</evidence>
<dbReference type="RefSeq" id="XP_003882378.1">
    <property type="nucleotide sequence ID" value="XM_003882329.1"/>
</dbReference>
<feature type="compositionally biased region" description="Polar residues" evidence="1">
    <location>
        <begin position="1933"/>
        <end position="1942"/>
    </location>
</feature>
<dbReference type="eggNOG" id="ENOG502RY5K">
    <property type="taxonomic scope" value="Eukaryota"/>
</dbReference>
<feature type="compositionally biased region" description="Polar residues" evidence="1">
    <location>
        <begin position="2218"/>
        <end position="2228"/>
    </location>
</feature>
<accession>F0VF52</accession>
<feature type="compositionally biased region" description="Low complexity" evidence="1">
    <location>
        <begin position="2740"/>
        <end position="2757"/>
    </location>
</feature>
<feature type="region of interest" description="Disordered" evidence="1">
    <location>
        <begin position="1901"/>
        <end position="1954"/>
    </location>
</feature>
<feature type="compositionally biased region" description="Basic and acidic residues" evidence="1">
    <location>
        <begin position="1760"/>
        <end position="1769"/>
    </location>
</feature>
<feature type="region of interest" description="Disordered" evidence="1">
    <location>
        <begin position="1760"/>
        <end position="1808"/>
    </location>
</feature>
<dbReference type="Proteomes" id="UP000007494">
    <property type="component" value="Chromosome VIIa"/>
</dbReference>
<feature type="region of interest" description="Disordered" evidence="1">
    <location>
        <begin position="2200"/>
        <end position="2317"/>
    </location>
</feature>
<feature type="compositionally biased region" description="Basic and acidic residues" evidence="1">
    <location>
        <begin position="574"/>
        <end position="601"/>
    </location>
</feature>
<feature type="compositionally biased region" description="Basic and acidic residues" evidence="1">
    <location>
        <begin position="3371"/>
        <end position="3386"/>
    </location>
</feature>
<feature type="compositionally biased region" description="Polar residues" evidence="1">
    <location>
        <begin position="2471"/>
        <end position="2482"/>
    </location>
</feature>
<feature type="compositionally biased region" description="Polar residues" evidence="1">
    <location>
        <begin position="2631"/>
        <end position="2645"/>
    </location>
</feature>
<feature type="compositionally biased region" description="Basic and acidic residues" evidence="1">
    <location>
        <begin position="1103"/>
        <end position="1115"/>
    </location>
</feature>
<feature type="region of interest" description="Disordered" evidence="1">
    <location>
        <begin position="3157"/>
        <end position="3229"/>
    </location>
</feature>
<reference evidence="2" key="2">
    <citation type="submission" date="2011-03" db="EMBL/GenBank/DDBJ databases">
        <title>Comparative genomics and transcriptomics of Neospora caninum and Toxoplasma gondii.</title>
        <authorList>
            <person name="Reid A.J."/>
            <person name="Sohal A."/>
            <person name="Harris D."/>
            <person name="Quail M."/>
            <person name="Sanders M."/>
            <person name="Berriman M."/>
            <person name="Wastling J.M."/>
            <person name="Pain A."/>
        </authorList>
    </citation>
    <scope>NUCLEOTIDE SEQUENCE</scope>
    <source>
        <strain evidence="2">Liverpool</strain>
    </source>
</reference>
<feature type="compositionally biased region" description="Basic and acidic residues" evidence="1">
    <location>
        <begin position="1079"/>
        <end position="1095"/>
    </location>
</feature>
<feature type="compositionally biased region" description="Gly residues" evidence="1">
    <location>
        <begin position="2286"/>
        <end position="2302"/>
    </location>
</feature>
<name>F0VF52_NEOCL</name>
<organism evidence="2 4">
    <name type="scientific">Neospora caninum (strain Liverpool)</name>
    <dbReference type="NCBI Taxonomy" id="572307"/>
    <lineage>
        <taxon>Eukaryota</taxon>
        <taxon>Sar</taxon>
        <taxon>Alveolata</taxon>
        <taxon>Apicomplexa</taxon>
        <taxon>Conoidasida</taxon>
        <taxon>Coccidia</taxon>
        <taxon>Eucoccidiorida</taxon>
        <taxon>Eimeriorina</taxon>
        <taxon>Sarcocystidae</taxon>
        <taxon>Neospora</taxon>
    </lineage>
</organism>
<feature type="region of interest" description="Disordered" evidence="1">
    <location>
        <begin position="2052"/>
        <end position="2071"/>
    </location>
</feature>
<evidence type="ECO:0000313" key="3">
    <source>
        <dbReference type="EMBL" id="CEL66315.1"/>
    </source>
</evidence>
<feature type="compositionally biased region" description="Basic and acidic residues" evidence="1">
    <location>
        <begin position="1248"/>
        <end position="1257"/>
    </location>
</feature>
<feature type="compositionally biased region" description="Low complexity" evidence="1">
    <location>
        <begin position="2406"/>
        <end position="2415"/>
    </location>
</feature>
<feature type="region of interest" description="Disordered" evidence="1">
    <location>
        <begin position="285"/>
        <end position="505"/>
    </location>
</feature>
<feature type="compositionally biased region" description="Low complexity" evidence="1">
    <location>
        <begin position="2667"/>
        <end position="2683"/>
    </location>
</feature>
<feature type="compositionally biased region" description="Basic and acidic residues" evidence="1">
    <location>
        <begin position="1596"/>
        <end position="1621"/>
    </location>
</feature>
<dbReference type="GeneID" id="13444268"/>
<dbReference type="EMBL" id="LN714481">
    <property type="protein sequence ID" value="CEL66315.1"/>
    <property type="molecule type" value="Genomic_DNA"/>
</dbReference>
<feature type="compositionally biased region" description="Basic and acidic residues" evidence="1">
    <location>
        <begin position="291"/>
        <end position="318"/>
    </location>
</feature>